<name>A0A2U1L642_ARTAN</name>
<evidence type="ECO:0000313" key="2">
    <source>
        <dbReference type="EMBL" id="PWA44444.1"/>
    </source>
</evidence>
<comment type="caution">
    <text evidence="2">The sequence shown here is derived from an EMBL/GenBank/DDBJ whole genome shotgun (WGS) entry which is preliminary data.</text>
</comment>
<proteinExistence type="predicted"/>
<dbReference type="AlphaFoldDB" id="A0A2U1L642"/>
<evidence type="ECO:0000256" key="1">
    <source>
        <dbReference type="SAM" id="MobiDB-lite"/>
    </source>
</evidence>
<feature type="compositionally biased region" description="Low complexity" evidence="1">
    <location>
        <begin position="95"/>
        <end position="106"/>
    </location>
</feature>
<organism evidence="2 3">
    <name type="scientific">Artemisia annua</name>
    <name type="common">Sweet wormwood</name>
    <dbReference type="NCBI Taxonomy" id="35608"/>
    <lineage>
        <taxon>Eukaryota</taxon>
        <taxon>Viridiplantae</taxon>
        <taxon>Streptophyta</taxon>
        <taxon>Embryophyta</taxon>
        <taxon>Tracheophyta</taxon>
        <taxon>Spermatophyta</taxon>
        <taxon>Magnoliopsida</taxon>
        <taxon>eudicotyledons</taxon>
        <taxon>Gunneridae</taxon>
        <taxon>Pentapetalae</taxon>
        <taxon>asterids</taxon>
        <taxon>campanulids</taxon>
        <taxon>Asterales</taxon>
        <taxon>Asteraceae</taxon>
        <taxon>Asteroideae</taxon>
        <taxon>Anthemideae</taxon>
        <taxon>Artemisiinae</taxon>
        <taxon>Artemisia</taxon>
    </lineage>
</organism>
<keyword evidence="3" id="KW-1185">Reference proteome</keyword>
<dbReference type="Proteomes" id="UP000245207">
    <property type="component" value="Unassembled WGS sequence"/>
</dbReference>
<sequence>MMDKATTRKCEEGTENISYARVLVEIKAAQEFKYKIELCYKCKDQVVACSKFVKVEYSWKPPRCSMYKVFGHTECNYELNEILTDKTKDAGNGGKNANKGGSKGTNQNVGVAAKGGNKNPRKGFRPVAKQKNPNANPKARINDKCTNDN</sequence>
<dbReference type="EMBL" id="PKPP01011275">
    <property type="protein sequence ID" value="PWA44444.1"/>
    <property type="molecule type" value="Genomic_DNA"/>
</dbReference>
<feature type="compositionally biased region" description="Basic and acidic residues" evidence="1">
    <location>
        <begin position="140"/>
        <end position="149"/>
    </location>
</feature>
<reference evidence="2 3" key="1">
    <citation type="journal article" date="2018" name="Mol. Plant">
        <title>The genome of Artemisia annua provides insight into the evolution of Asteraceae family and artemisinin biosynthesis.</title>
        <authorList>
            <person name="Shen Q."/>
            <person name="Zhang L."/>
            <person name="Liao Z."/>
            <person name="Wang S."/>
            <person name="Yan T."/>
            <person name="Shi P."/>
            <person name="Liu M."/>
            <person name="Fu X."/>
            <person name="Pan Q."/>
            <person name="Wang Y."/>
            <person name="Lv Z."/>
            <person name="Lu X."/>
            <person name="Zhang F."/>
            <person name="Jiang W."/>
            <person name="Ma Y."/>
            <person name="Chen M."/>
            <person name="Hao X."/>
            <person name="Li L."/>
            <person name="Tang Y."/>
            <person name="Lv G."/>
            <person name="Zhou Y."/>
            <person name="Sun X."/>
            <person name="Brodelius P.E."/>
            <person name="Rose J.K.C."/>
            <person name="Tang K."/>
        </authorList>
    </citation>
    <scope>NUCLEOTIDE SEQUENCE [LARGE SCALE GENOMIC DNA]</scope>
    <source>
        <strain evidence="3">cv. Huhao1</strain>
        <tissue evidence="2">Leaf</tissue>
    </source>
</reference>
<feature type="region of interest" description="Disordered" evidence="1">
    <location>
        <begin position="86"/>
        <end position="149"/>
    </location>
</feature>
<evidence type="ECO:0000313" key="3">
    <source>
        <dbReference type="Proteomes" id="UP000245207"/>
    </source>
</evidence>
<accession>A0A2U1L642</accession>
<gene>
    <name evidence="2" type="ORF">CTI12_AA526170</name>
</gene>
<protein>
    <submittedName>
        <fullName evidence="2">Uncharacterized protein</fullName>
    </submittedName>
</protein>